<dbReference type="RefSeq" id="WP_218284361.1">
    <property type="nucleotide sequence ID" value="NZ_CP076448.1"/>
</dbReference>
<evidence type="ECO:0008006" key="3">
    <source>
        <dbReference type="Google" id="ProtNLM"/>
    </source>
</evidence>
<accession>A0A975U0C3</accession>
<protein>
    <recommendedName>
        <fullName evidence="3">Chemotaxis protein CheZ</fullName>
    </recommendedName>
</protein>
<reference evidence="1" key="1">
    <citation type="submission" date="2021-06" db="EMBL/GenBank/DDBJ databases">
        <title>Elioraea tepida, sp. nov., a moderately thermophilic aerobic anoxygenic phototrophic bacterium isolated from an alkaline siliceous hot spring mat community in Yellowstone National Park, WY, USA.</title>
        <authorList>
            <person name="Saini M.K."/>
            <person name="Yoshida S."/>
            <person name="Sebastian A."/>
            <person name="Hirose S."/>
            <person name="Hara E."/>
            <person name="Tamaki H."/>
            <person name="Soulier N.T."/>
            <person name="Albert I."/>
            <person name="Hanada S."/>
            <person name="Bryant D.A."/>
            <person name="Tank M."/>
        </authorList>
    </citation>
    <scope>NUCLEOTIDE SEQUENCE</scope>
    <source>
        <strain evidence="1">MS-P2</strain>
    </source>
</reference>
<proteinExistence type="predicted"/>
<dbReference type="KEGG" id="elio:KO353_09160"/>
<organism evidence="1 2">
    <name type="scientific">Elioraea tepida</name>
    <dbReference type="NCBI Taxonomy" id="2843330"/>
    <lineage>
        <taxon>Bacteria</taxon>
        <taxon>Pseudomonadati</taxon>
        <taxon>Pseudomonadota</taxon>
        <taxon>Alphaproteobacteria</taxon>
        <taxon>Acetobacterales</taxon>
        <taxon>Elioraeaceae</taxon>
        <taxon>Elioraea</taxon>
    </lineage>
</organism>
<evidence type="ECO:0000313" key="2">
    <source>
        <dbReference type="Proteomes" id="UP000694001"/>
    </source>
</evidence>
<evidence type="ECO:0000313" key="1">
    <source>
        <dbReference type="EMBL" id="QXM23502.1"/>
    </source>
</evidence>
<dbReference type="AlphaFoldDB" id="A0A975U0C3"/>
<gene>
    <name evidence="1" type="ORF">KO353_09160</name>
</gene>
<dbReference type="EMBL" id="CP076448">
    <property type="protein sequence ID" value="QXM23502.1"/>
    <property type="molecule type" value="Genomic_DNA"/>
</dbReference>
<dbReference type="Proteomes" id="UP000694001">
    <property type="component" value="Chromosome"/>
</dbReference>
<sequence>MNEALDAAVRAAIREEIAPLLGELRRFVDRRIAELSAEFDAHVQLSDLSEEKLAGELKRIHATVANLVSVPARESRNSGIELEAVVLETEAATNRILEAAEAIQARLDAAALDAETAAALDAETAAALSAEVNAIFEACAFQDLTGQRIRRAIQHLEQVDDALRQFVPEAEPTERVTVSALMHTLPEGVATGRDLAQGEIDRVLGA</sequence>
<name>A0A975U0C3_9PROT</name>
<keyword evidence="2" id="KW-1185">Reference proteome</keyword>